<sequence length="511" mass="56129">MHPFGSQLLRAHYAATGWDPDNDYAQLTQPTRALLDLTFVPGLHFSLGKSPISQFANSASLSVLSPPLIVSGSLPSTHSCPSPTLTGSLSYLFSSSPSFQVTPTRSVALTTVIDRFVIPPPPSTRKHSDLDNNGSHKDYLLYGRFHLPTYRLDALFTKRLSPTIQALATLVSVPLSPPILTIGNIQNQDLSPASHLSSNNPSPSIWNLMLAISHNTGEWSQHYCYSCEDGLFGARVLHNFPNTTTTKRRGNGFNHNTSGTDHQFVNHVNREKLVDEEEVMDNVLKGRFSVGGELYFSTRKKSAGVSTGIRFCTIPDPPGSALTQQPTVISATLNPIMGQMSTSYGTKIGPNVAVVTQFDFNLFSFDSDITFAGEWLQWRPVQIGSKIGMGGDLKLDASAKPIPRNKDTQGLIHSFWRAVGGQDNLVSVLRARVSPMTGLTMMWEGRWQECLVGLGLTSEFLVSNHGCNSQKEGFQPPVIKARMSNSNTYHNQQDLQSQEKEETDLWGKKIP</sequence>
<dbReference type="InterPro" id="IPR027539">
    <property type="entry name" value="Mdm10"/>
</dbReference>
<name>A0A9Q3CNH7_9BASI</name>
<accession>A0A9Q3CNH7</accession>
<dbReference type="HAMAP" id="MF_03102">
    <property type="entry name" value="Mdm10"/>
    <property type="match status" value="1"/>
</dbReference>
<proteinExistence type="inferred from homology"/>
<keyword evidence="4 6" id="KW-0496">Mitochondrion</keyword>
<feature type="compositionally biased region" description="Basic and acidic residues" evidence="7">
    <location>
        <begin position="497"/>
        <end position="511"/>
    </location>
</feature>
<dbReference type="GO" id="GO:1990456">
    <property type="term" value="P:mitochondrion-endoplasmic reticulum membrane tethering"/>
    <property type="evidence" value="ECO:0007669"/>
    <property type="project" value="UniProtKB-UniRule"/>
</dbReference>
<dbReference type="GO" id="GO:0045040">
    <property type="term" value="P:protein insertion into mitochondrial outer membrane"/>
    <property type="evidence" value="ECO:0007669"/>
    <property type="project" value="UniProtKB-UniRule"/>
</dbReference>
<comment type="caution">
    <text evidence="8">The sequence shown here is derived from an EMBL/GenBank/DDBJ whole genome shotgun (WGS) entry which is preliminary data.</text>
</comment>
<reference evidence="8" key="1">
    <citation type="submission" date="2021-03" db="EMBL/GenBank/DDBJ databases">
        <title>Draft genome sequence of rust myrtle Austropuccinia psidii MF-1, a brazilian biotype.</title>
        <authorList>
            <person name="Quecine M.C."/>
            <person name="Pachon D.M.R."/>
            <person name="Bonatelli M.L."/>
            <person name="Correr F.H."/>
            <person name="Franceschini L.M."/>
            <person name="Leite T.F."/>
            <person name="Margarido G.R.A."/>
            <person name="Almeida C.A."/>
            <person name="Ferrarezi J.A."/>
            <person name="Labate C.A."/>
        </authorList>
    </citation>
    <scope>NUCLEOTIDE SEQUENCE</scope>
    <source>
        <strain evidence="8">MF-1</strain>
    </source>
</reference>
<dbReference type="EMBL" id="AVOT02008894">
    <property type="protein sequence ID" value="MBW0486952.1"/>
    <property type="molecule type" value="Genomic_DNA"/>
</dbReference>
<protein>
    <recommendedName>
        <fullName evidence="6">Mitochondrial distribution and morphology protein 10</fullName>
    </recommendedName>
    <alternativeName>
        <fullName evidence="6">Mitochondrial inheritance component MDM10</fullName>
    </alternativeName>
</protein>
<organism evidence="8 9">
    <name type="scientific">Austropuccinia psidii MF-1</name>
    <dbReference type="NCBI Taxonomy" id="1389203"/>
    <lineage>
        <taxon>Eukaryota</taxon>
        <taxon>Fungi</taxon>
        <taxon>Dikarya</taxon>
        <taxon>Basidiomycota</taxon>
        <taxon>Pucciniomycotina</taxon>
        <taxon>Pucciniomycetes</taxon>
        <taxon>Pucciniales</taxon>
        <taxon>Sphaerophragmiaceae</taxon>
        <taxon>Austropuccinia</taxon>
    </lineage>
</organism>
<comment type="subunit">
    <text evidence="6">Component of the ER-mitochondria encounter structure (ERMES) or MDM complex, composed of MMM1, MDM10, MDM12 and MDM34. Associates with the mitochondrial outer membrane sorting assembly machinery SAM(core) complex.</text>
</comment>
<comment type="domain">
    <text evidence="6">Lacks alpha-helical transmembrane segments, suggesting that it resides in the membrane via beta-sheet conformations similar to those predicted for other outer membrane proteins and porin.</text>
</comment>
<keyword evidence="5 6" id="KW-0472">Membrane</keyword>
<dbReference type="Proteomes" id="UP000765509">
    <property type="component" value="Unassembled WGS sequence"/>
</dbReference>
<dbReference type="AlphaFoldDB" id="A0A9Q3CNH7"/>
<evidence type="ECO:0000256" key="2">
    <source>
        <dbReference type="ARBA" id="ARBA00022692"/>
    </source>
</evidence>
<comment type="function">
    <text evidence="6">Component of the ERMES/MDM complex, which serves as a molecular tether to connect the endoplasmic reticulum and mitochondria. Components of this complex are involved in the control of mitochondrial shape and protein biogenesis and may function in phospholipid exchange. MDM10 is involved in the late assembly steps of the general translocase of the mitochondrial outer membrane (TOM complex). Functions in the TOM40-specific route of the assembly of outer membrane beta-barrel proteins, including the association of TOM40 with the receptor TOM22 and small TOM proteins. Can associate with the SAM(core) complex as well as the MDM12-MMM1 complex, both involved in late steps of the major beta-barrel assembly pathway, that is responsible for biogenesis of all outer membrane beta-barrel proteins. May act as a switch that shuttles between both complexes and channels precursor proteins into the TOM40-specific pathway. Plays a role in mitochondrial morphology and in the inheritance of mitochondria.</text>
</comment>
<feature type="region of interest" description="Disordered" evidence="7">
    <location>
        <begin position="488"/>
        <end position="511"/>
    </location>
</feature>
<evidence type="ECO:0000256" key="6">
    <source>
        <dbReference type="HAMAP-Rule" id="MF_03102"/>
    </source>
</evidence>
<dbReference type="GO" id="GO:0051654">
    <property type="term" value="P:establishment of mitochondrion localization"/>
    <property type="evidence" value="ECO:0007669"/>
    <property type="project" value="TreeGrafter"/>
</dbReference>
<dbReference type="GO" id="GO:0001401">
    <property type="term" value="C:SAM complex"/>
    <property type="evidence" value="ECO:0007669"/>
    <property type="project" value="TreeGrafter"/>
</dbReference>
<dbReference type="GO" id="GO:0015914">
    <property type="term" value="P:phospholipid transport"/>
    <property type="evidence" value="ECO:0007669"/>
    <property type="project" value="TreeGrafter"/>
</dbReference>
<evidence type="ECO:0000313" key="8">
    <source>
        <dbReference type="EMBL" id="MBW0486952.1"/>
    </source>
</evidence>
<comment type="similarity">
    <text evidence="6">Belongs to the MDM10 family.</text>
</comment>
<evidence type="ECO:0000313" key="9">
    <source>
        <dbReference type="Proteomes" id="UP000765509"/>
    </source>
</evidence>
<evidence type="ECO:0000256" key="3">
    <source>
        <dbReference type="ARBA" id="ARBA00022787"/>
    </source>
</evidence>
<comment type="subcellular location">
    <subcellularLocation>
        <location evidence="6">Mitochondrion outer membrane</location>
        <topology evidence="6">Multi-pass membrane protein</topology>
    </subcellularLocation>
    <text evidence="6">The ERMES/MDM complex localizes to a few discrete foci (around 10 per single cell), that represent mitochondria-endoplasmic reticulum junctions. These foci are often found next to mtDNA nucleoids.</text>
</comment>
<keyword evidence="2 6" id="KW-0812">Transmembrane</keyword>
<evidence type="ECO:0000256" key="7">
    <source>
        <dbReference type="SAM" id="MobiDB-lite"/>
    </source>
</evidence>
<dbReference type="OrthoDB" id="2103793at2759"/>
<evidence type="ECO:0000256" key="4">
    <source>
        <dbReference type="ARBA" id="ARBA00023128"/>
    </source>
</evidence>
<dbReference type="PANTHER" id="PTHR28035:SF1">
    <property type="entry name" value="MITOCHONDRIAL DISTRIBUTION AND MORPHOLOGY PROTEIN 10"/>
    <property type="match status" value="1"/>
</dbReference>
<dbReference type="GO" id="GO:0032865">
    <property type="term" value="C:ERMES complex"/>
    <property type="evidence" value="ECO:0007669"/>
    <property type="project" value="UniProtKB-UniRule"/>
</dbReference>
<dbReference type="PANTHER" id="PTHR28035">
    <property type="entry name" value="MITOCHONDRIAL DISTRIBUTION AND MORPHOLOGY PROTEIN 10"/>
    <property type="match status" value="1"/>
</dbReference>
<evidence type="ECO:0000256" key="5">
    <source>
        <dbReference type="ARBA" id="ARBA00023136"/>
    </source>
</evidence>
<gene>
    <name evidence="6" type="primary">MDM10</name>
    <name evidence="8" type="ORF">O181_026667</name>
</gene>
<evidence type="ECO:0000256" key="1">
    <source>
        <dbReference type="ARBA" id="ARBA00022452"/>
    </source>
</evidence>
<keyword evidence="3 6" id="KW-1000">Mitochondrion outer membrane</keyword>
<dbReference type="GO" id="GO:0070096">
    <property type="term" value="P:mitochondrial outer membrane translocase complex assembly"/>
    <property type="evidence" value="ECO:0007669"/>
    <property type="project" value="UniProtKB-UniRule"/>
</dbReference>
<dbReference type="Pfam" id="PF12519">
    <property type="entry name" value="MDM10"/>
    <property type="match status" value="1"/>
</dbReference>
<keyword evidence="1 6" id="KW-1134">Transmembrane beta strand</keyword>
<keyword evidence="9" id="KW-1185">Reference proteome</keyword>